<sequence>MKCKISAPSQNAAMSLQLDNVANWVVKLKQLQCLRLKSFDESGQPWDLQLQSLIEHVKLSNIYLVGKLKNQHLVSELPKSLIELTLSASGLVEDPMQALYKLPNLKIIRLLSKSFIGKKMLCSFGGFPKLEILKLWELELLEEWNVEEGALPSLKDLEIRSCRNLKMLPHGLQHVGTLRELKLTKLPMVSSRIKDNLGGECDKIAHIRHVWKED</sequence>
<protein>
    <submittedName>
        <fullName evidence="1">Uncharacterized protein</fullName>
    </submittedName>
</protein>
<dbReference type="Proteomes" id="UP000091857">
    <property type="component" value="Chromosome 11"/>
</dbReference>
<accession>A0ACB7GW58</accession>
<keyword evidence="2" id="KW-1185">Reference proteome</keyword>
<reference evidence="2" key="1">
    <citation type="journal article" date="2016" name="Nat. Biotechnol.">
        <title>Sequencing wild and cultivated cassava and related species reveals extensive interspecific hybridization and genetic diversity.</title>
        <authorList>
            <person name="Bredeson J.V."/>
            <person name="Lyons J.B."/>
            <person name="Prochnik S.E."/>
            <person name="Wu G.A."/>
            <person name="Ha C.M."/>
            <person name="Edsinger-Gonzales E."/>
            <person name="Grimwood J."/>
            <person name="Schmutz J."/>
            <person name="Rabbi I.Y."/>
            <person name="Egesi C."/>
            <person name="Nauluvula P."/>
            <person name="Lebot V."/>
            <person name="Ndunguru J."/>
            <person name="Mkamilo G."/>
            <person name="Bart R.S."/>
            <person name="Setter T.L."/>
            <person name="Gleadow R.M."/>
            <person name="Kulakow P."/>
            <person name="Ferguson M.E."/>
            <person name="Rounsley S."/>
            <person name="Rokhsar D.S."/>
        </authorList>
    </citation>
    <scope>NUCLEOTIDE SEQUENCE [LARGE SCALE GENOMIC DNA]</scope>
    <source>
        <strain evidence="2">cv. AM560-2</strain>
    </source>
</reference>
<evidence type="ECO:0000313" key="2">
    <source>
        <dbReference type="Proteomes" id="UP000091857"/>
    </source>
</evidence>
<name>A0ACB7GW58_MANES</name>
<dbReference type="EMBL" id="CM004397">
    <property type="protein sequence ID" value="KAG8644367.1"/>
    <property type="molecule type" value="Genomic_DNA"/>
</dbReference>
<comment type="caution">
    <text evidence="1">The sequence shown here is derived from an EMBL/GenBank/DDBJ whole genome shotgun (WGS) entry which is preliminary data.</text>
</comment>
<gene>
    <name evidence="1" type="ORF">MANES_11G122849v8</name>
</gene>
<evidence type="ECO:0000313" key="1">
    <source>
        <dbReference type="EMBL" id="KAG8644367.1"/>
    </source>
</evidence>
<organism evidence="1 2">
    <name type="scientific">Manihot esculenta</name>
    <name type="common">Cassava</name>
    <name type="synonym">Jatropha manihot</name>
    <dbReference type="NCBI Taxonomy" id="3983"/>
    <lineage>
        <taxon>Eukaryota</taxon>
        <taxon>Viridiplantae</taxon>
        <taxon>Streptophyta</taxon>
        <taxon>Embryophyta</taxon>
        <taxon>Tracheophyta</taxon>
        <taxon>Spermatophyta</taxon>
        <taxon>Magnoliopsida</taxon>
        <taxon>eudicotyledons</taxon>
        <taxon>Gunneridae</taxon>
        <taxon>Pentapetalae</taxon>
        <taxon>rosids</taxon>
        <taxon>fabids</taxon>
        <taxon>Malpighiales</taxon>
        <taxon>Euphorbiaceae</taxon>
        <taxon>Crotonoideae</taxon>
        <taxon>Manihoteae</taxon>
        <taxon>Manihot</taxon>
    </lineage>
</organism>
<proteinExistence type="predicted"/>